<evidence type="ECO:0000313" key="2">
    <source>
        <dbReference type="EMBL" id="MBB4625090.1"/>
    </source>
</evidence>
<name>A0ABR6KUI7_9BACT</name>
<keyword evidence="1" id="KW-0732">Signal</keyword>
<gene>
    <name evidence="2" type="ORF">GGQ57_005036</name>
</gene>
<comment type="caution">
    <text evidence="2">The sequence shown here is derived from an EMBL/GenBank/DDBJ whole genome shotgun (WGS) entry which is preliminary data.</text>
</comment>
<protein>
    <recommendedName>
        <fullName evidence="4">Lipoprotein</fullName>
    </recommendedName>
</protein>
<proteinExistence type="predicted"/>
<feature type="chain" id="PRO_5047365779" description="Lipoprotein" evidence="1">
    <location>
        <begin position="30"/>
        <end position="103"/>
    </location>
</feature>
<keyword evidence="3" id="KW-1185">Reference proteome</keyword>
<feature type="signal peptide" evidence="1">
    <location>
        <begin position="1"/>
        <end position="29"/>
    </location>
</feature>
<evidence type="ECO:0000313" key="3">
    <source>
        <dbReference type="Proteomes" id="UP000533637"/>
    </source>
</evidence>
<sequence length="103" mass="11705">MNIIKYALLSVLSICLLTSCGATLSNAMAADNNIQKLELGMARQDVINIMGNTYKRLEVKQTPTGYLETLGYVDYVEGTYRLRLLDGKLQEWDYIQPHKCKEK</sequence>
<evidence type="ECO:0000256" key="1">
    <source>
        <dbReference type="SAM" id="SignalP"/>
    </source>
</evidence>
<dbReference type="Proteomes" id="UP000533637">
    <property type="component" value="Unassembled WGS sequence"/>
</dbReference>
<organism evidence="2 3">
    <name type="scientific">Parabacteroides faecis</name>
    <dbReference type="NCBI Taxonomy" id="1217282"/>
    <lineage>
        <taxon>Bacteria</taxon>
        <taxon>Pseudomonadati</taxon>
        <taxon>Bacteroidota</taxon>
        <taxon>Bacteroidia</taxon>
        <taxon>Bacteroidales</taxon>
        <taxon>Tannerellaceae</taxon>
        <taxon>Parabacteroides</taxon>
    </lineage>
</organism>
<reference evidence="2 3" key="1">
    <citation type="submission" date="2020-08" db="EMBL/GenBank/DDBJ databases">
        <title>Genomic Encyclopedia of Type Strains, Phase IV (KMG-IV): sequencing the most valuable type-strain genomes for metagenomic binning, comparative biology and taxonomic classification.</title>
        <authorList>
            <person name="Goeker M."/>
        </authorList>
    </citation>
    <scope>NUCLEOTIDE SEQUENCE [LARGE SCALE GENOMIC DNA]</scope>
    <source>
        <strain evidence="2 3">DSM 102983</strain>
    </source>
</reference>
<accession>A0ABR6KUI7</accession>
<dbReference type="EMBL" id="JACHOC010000013">
    <property type="protein sequence ID" value="MBB4625090.1"/>
    <property type="molecule type" value="Genomic_DNA"/>
</dbReference>
<dbReference type="PROSITE" id="PS51257">
    <property type="entry name" value="PROKAR_LIPOPROTEIN"/>
    <property type="match status" value="1"/>
</dbReference>
<dbReference type="RefSeq" id="WP_147382550.1">
    <property type="nucleotide sequence ID" value="NZ_BMPB01000017.1"/>
</dbReference>
<evidence type="ECO:0008006" key="4">
    <source>
        <dbReference type="Google" id="ProtNLM"/>
    </source>
</evidence>